<dbReference type="Proteomes" id="UP000276133">
    <property type="component" value="Unassembled WGS sequence"/>
</dbReference>
<proteinExistence type="predicted"/>
<dbReference type="AlphaFoldDB" id="A0A3M7Q6S8"/>
<evidence type="ECO:0000313" key="1">
    <source>
        <dbReference type="EMBL" id="RNA07063.1"/>
    </source>
</evidence>
<evidence type="ECO:0000313" key="2">
    <source>
        <dbReference type="Proteomes" id="UP000276133"/>
    </source>
</evidence>
<name>A0A3M7Q6S8_BRAPC</name>
<protein>
    <submittedName>
        <fullName evidence="1">Uncharacterized protein</fullName>
    </submittedName>
</protein>
<keyword evidence="2" id="KW-1185">Reference proteome</keyword>
<dbReference type="EMBL" id="REGN01007168">
    <property type="protein sequence ID" value="RNA07063.1"/>
    <property type="molecule type" value="Genomic_DNA"/>
</dbReference>
<accession>A0A3M7Q6S8</accession>
<sequence>MFFKIFNRFCLKITTKILILSKAESDKMSLLVLYIKEIIELDNTQDFFLLKHYFLMKDHQGCFAHNFLLIIDIF</sequence>
<reference evidence="1 2" key="1">
    <citation type="journal article" date="2018" name="Sci. Rep.">
        <title>Genomic signatures of local adaptation to the degree of environmental predictability in rotifers.</title>
        <authorList>
            <person name="Franch-Gras L."/>
            <person name="Hahn C."/>
            <person name="Garcia-Roger E.M."/>
            <person name="Carmona M.J."/>
            <person name="Serra M."/>
            <person name="Gomez A."/>
        </authorList>
    </citation>
    <scope>NUCLEOTIDE SEQUENCE [LARGE SCALE GENOMIC DNA]</scope>
    <source>
        <strain evidence="1">HYR1</strain>
    </source>
</reference>
<gene>
    <name evidence="1" type="ORF">BpHYR1_031604</name>
</gene>
<comment type="caution">
    <text evidence="1">The sequence shown here is derived from an EMBL/GenBank/DDBJ whole genome shotgun (WGS) entry which is preliminary data.</text>
</comment>
<organism evidence="1 2">
    <name type="scientific">Brachionus plicatilis</name>
    <name type="common">Marine rotifer</name>
    <name type="synonym">Brachionus muelleri</name>
    <dbReference type="NCBI Taxonomy" id="10195"/>
    <lineage>
        <taxon>Eukaryota</taxon>
        <taxon>Metazoa</taxon>
        <taxon>Spiralia</taxon>
        <taxon>Gnathifera</taxon>
        <taxon>Rotifera</taxon>
        <taxon>Eurotatoria</taxon>
        <taxon>Monogononta</taxon>
        <taxon>Pseudotrocha</taxon>
        <taxon>Ploima</taxon>
        <taxon>Brachionidae</taxon>
        <taxon>Brachionus</taxon>
    </lineage>
</organism>